<dbReference type="Gene3D" id="1.10.443.10">
    <property type="entry name" value="Intergrase catalytic core"/>
    <property type="match status" value="1"/>
</dbReference>
<proteinExistence type="predicted"/>
<dbReference type="Proteomes" id="UP000029067">
    <property type="component" value="Unassembled WGS sequence"/>
</dbReference>
<dbReference type="CDD" id="cd00397">
    <property type="entry name" value="DNA_BRE_C"/>
    <property type="match status" value="1"/>
</dbReference>
<dbReference type="GO" id="GO:0003677">
    <property type="term" value="F:DNA binding"/>
    <property type="evidence" value="ECO:0007669"/>
    <property type="project" value="UniProtKB-UniRule"/>
</dbReference>
<dbReference type="InterPro" id="IPR011010">
    <property type="entry name" value="DNA_brk_join_enz"/>
</dbReference>
<sequence length="310" mass="34584">MSWNEYKGTYAVDHVRARDDWDGALESWCRYLEAIGRTRETIRTRWYQISRFSRMVGKPIERVTSMDVVDAVSNPNLGLSARKGLRAAIQGFYQWVIDIEAVRDVHANPARAVPPMPDAPGGGLICPEDALARAVTHQEPRVRVVCMLAGWLGLRRIEISRLHPADMETRGAETVLHVDGKGRRRRDLPVPMRLRLEIQSLAAAQNGCPYLIPGRIHPQCSVDYVDTLIKRGSGWPPHTLRRRFATVAYANSHDILAVARLLGHADSKTTMRYIGLIDADLTAIVESTTTPWQATHSAALPSRSGWAGLV</sequence>
<dbReference type="OrthoDB" id="1822491at2"/>
<accession>A0A087AVW3</accession>
<name>A0A087AVW3_9BIFI</name>
<dbReference type="PROSITE" id="PS51898">
    <property type="entry name" value="TYR_RECOMBINASE"/>
    <property type="match status" value="1"/>
</dbReference>
<feature type="domain" description="Core-binding (CB)" evidence="5">
    <location>
        <begin position="19"/>
        <end position="97"/>
    </location>
</feature>
<comment type="caution">
    <text evidence="6">The sequence shown here is derived from an EMBL/GenBank/DDBJ whole genome shotgun (WGS) entry which is preliminary data.</text>
</comment>
<feature type="domain" description="Tyr recombinase" evidence="4">
    <location>
        <begin position="115"/>
        <end position="286"/>
    </location>
</feature>
<organism evidence="6 7">
    <name type="scientific">Bifidobacterium cuniculi</name>
    <dbReference type="NCBI Taxonomy" id="1688"/>
    <lineage>
        <taxon>Bacteria</taxon>
        <taxon>Bacillati</taxon>
        <taxon>Actinomycetota</taxon>
        <taxon>Actinomycetes</taxon>
        <taxon>Bifidobacteriales</taxon>
        <taxon>Bifidobacteriaceae</taxon>
        <taxon>Bifidobacterium</taxon>
    </lineage>
</organism>
<keyword evidence="2" id="KW-0233">DNA recombination</keyword>
<dbReference type="eggNOG" id="COG4974">
    <property type="taxonomic scope" value="Bacteria"/>
</dbReference>
<dbReference type="GO" id="GO:0006310">
    <property type="term" value="P:DNA recombination"/>
    <property type="evidence" value="ECO:0007669"/>
    <property type="project" value="UniProtKB-KW"/>
</dbReference>
<keyword evidence="7" id="KW-1185">Reference proteome</keyword>
<reference evidence="6 7" key="1">
    <citation type="submission" date="2014-03" db="EMBL/GenBank/DDBJ databases">
        <title>Genomics of Bifidobacteria.</title>
        <authorList>
            <person name="Ventura M."/>
            <person name="Milani C."/>
            <person name="Lugli G.A."/>
        </authorList>
    </citation>
    <scope>NUCLEOTIDE SEQUENCE [LARGE SCALE GENOMIC DNA]</scope>
    <source>
        <strain evidence="6 7">LMG 10738</strain>
    </source>
</reference>
<dbReference type="EMBL" id="JGYV01000010">
    <property type="protein sequence ID" value="KFI62913.1"/>
    <property type="molecule type" value="Genomic_DNA"/>
</dbReference>
<evidence type="ECO:0000259" key="4">
    <source>
        <dbReference type="PROSITE" id="PS51898"/>
    </source>
</evidence>
<evidence type="ECO:0000256" key="2">
    <source>
        <dbReference type="ARBA" id="ARBA00023172"/>
    </source>
</evidence>
<protein>
    <submittedName>
        <fullName evidence="6">Integrase</fullName>
    </submittedName>
</protein>
<evidence type="ECO:0000256" key="1">
    <source>
        <dbReference type="ARBA" id="ARBA00023125"/>
    </source>
</evidence>
<dbReference type="RefSeq" id="WP_051920880.1">
    <property type="nucleotide sequence ID" value="NZ_JGYV01000010.1"/>
</dbReference>
<evidence type="ECO:0000313" key="6">
    <source>
        <dbReference type="EMBL" id="KFI62913.1"/>
    </source>
</evidence>
<dbReference type="InterPro" id="IPR013762">
    <property type="entry name" value="Integrase-like_cat_sf"/>
</dbReference>
<dbReference type="InterPro" id="IPR002104">
    <property type="entry name" value="Integrase_catalytic"/>
</dbReference>
<evidence type="ECO:0000313" key="7">
    <source>
        <dbReference type="Proteomes" id="UP000029067"/>
    </source>
</evidence>
<dbReference type="Pfam" id="PF00589">
    <property type="entry name" value="Phage_integrase"/>
    <property type="match status" value="1"/>
</dbReference>
<dbReference type="AlphaFoldDB" id="A0A087AVW3"/>
<gene>
    <name evidence="6" type="ORF">BCUN_0744</name>
</gene>
<evidence type="ECO:0000256" key="3">
    <source>
        <dbReference type="PROSITE-ProRule" id="PRU01248"/>
    </source>
</evidence>
<dbReference type="STRING" id="1688.BCUN_0744"/>
<keyword evidence="1 3" id="KW-0238">DNA-binding</keyword>
<dbReference type="SUPFAM" id="SSF56349">
    <property type="entry name" value="DNA breaking-rejoining enzymes"/>
    <property type="match status" value="1"/>
</dbReference>
<dbReference type="GO" id="GO:0015074">
    <property type="term" value="P:DNA integration"/>
    <property type="evidence" value="ECO:0007669"/>
    <property type="project" value="InterPro"/>
</dbReference>
<dbReference type="InterPro" id="IPR044068">
    <property type="entry name" value="CB"/>
</dbReference>
<dbReference type="PROSITE" id="PS51900">
    <property type="entry name" value="CB"/>
    <property type="match status" value="1"/>
</dbReference>
<evidence type="ECO:0000259" key="5">
    <source>
        <dbReference type="PROSITE" id="PS51900"/>
    </source>
</evidence>